<dbReference type="EMBL" id="OC857451">
    <property type="protein sequence ID" value="CAD7625197.1"/>
    <property type="molecule type" value="Genomic_DNA"/>
</dbReference>
<proteinExistence type="predicted"/>
<evidence type="ECO:0008006" key="4">
    <source>
        <dbReference type="Google" id="ProtNLM"/>
    </source>
</evidence>
<reference evidence="2" key="1">
    <citation type="submission" date="2020-11" db="EMBL/GenBank/DDBJ databases">
        <authorList>
            <person name="Tran Van P."/>
        </authorList>
    </citation>
    <scope>NUCLEOTIDE SEQUENCE</scope>
</reference>
<sequence length="176" mass="19262">MSKDFNEALDDINFAEQRRHRQMGFTRGYSVGEEAGWRDGYVFGIRKGSQISAEIGYYQGFTNAWIAILEKEDIHKQRKLTALRTLLDMTRNFPKTNLLEDDTIQKLGRVRAKFKQCAALITSTGGADSGSFGGSSWTSMDSGQGTYSGTYSAAGSSVRGPSPNPSTSSKGGEMSF</sequence>
<dbReference type="InterPro" id="IPR052436">
    <property type="entry name" value="LTO1_adapter"/>
</dbReference>
<dbReference type="Proteomes" id="UP000759131">
    <property type="component" value="Unassembled WGS sequence"/>
</dbReference>
<dbReference type="AlphaFoldDB" id="A0A7R9KL60"/>
<evidence type="ECO:0000313" key="3">
    <source>
        <dbReference type="Proteomes" id="UP000759131"/>
    </source>
</evidence>
<dbReference type="PANTHER" id="PTHR28532">
    <property type="entry name" value="GEO13458P1"/>
    <property type="match status" value="1"/>
</dbReference>
<organism evidence="2">
    <name type="scientific">Medioppia subpectinata</name>
    <dbReference type="NCBI Taxonomy" id="1979941"/>
    <lineage>
        <taxon>Eukaryota</taxon>
        <taxon>Metazoa</taxon>
        <taxon>Ecdysozoa</taxon>
        <taxon>Arthropoda</taxon>
        <taxon>Chelicerata</taxon>
        <taxon>Arachnida</taxon>
        <taxon>Acari</taxon>
        <taxon>Acariformes</taxon>
        <taxon>Sarcoptiformes</taxon>
        <taxon>Oribatida</taxon>
        <taxon>Brachypylina</taxon>
        <taxon>Oppioidea</taxon>
        <taxon>Oppiidae</taxon>
        <taxon>Medioppia</taxon>
    </lineage>
</organism>
<gene>
    <name evidence="2" type="ORF">OSB1V03_LOCUS5633</name>
</gene>
<dbReference type="PANTHER" id="PTHR28532:SF1">
    <property type="entry name" value="ORAL CANCER OVEREXPRESSED 1"/>
    <property type="match status" value="1"/>
</dbReference>
<dbReference type="EMBL" id="CAJPIZ010002876">
    <property type="protein sequence ID" value="CAG2105627.1"/>
    <property type="molecule type" value="Genomic_DNA"/>
</dbReference>
<keyword evidence="3" id="KW-1185">Reference proteome</keyword>
<dbReference type="OrthoDB" id="48036at2759"/>
<feature type="region of interest" description="Disordered" evidence="1">
    <location>
        <begin position="150"/>
        <end position="176"/>
    </location>
</feature>
<name>A0A7R9KL60_9ACAR</name>
<evidence type="ECO:0000256" key="1">
    <source>
        <dbReference type="SAM" id="MobiDB-lite"/>
    </source>
</evidence>
<accession>A0A7R9KL60</accession>
<protein>
    <recommendedName>
        <fullName evidence="4">Essential protein Yae1 N-terminal domain-containing protein</fullName>
    </recommendedName>
</protein>
<evidence type="ECO:0000313" key="2">
    <source>
        <dbReference type="EMBL" id="CAD7625197.1"/>
    </source>
</evidence>